<reference evidence="6" key="1">
    <citation type="submission" date="2025-08" db="UniProtKB">
        <authorList>
            <consortium name="RefSeq"/>
        </authorList>
    </citation>
    <scope>IDENTIFICATION</scope>
    <source>
        <tissue evidence="6">Seedling</tissue>
    </source>
</reference>
<keyword evidence="1" id="KW-0479">Metal-binding</keyword>
<dbReference type="Pfam" id="PF13639">
    <property type="entry name" value="zf-RING_2"/>
    <property type="match status" value="1"/>
</dbReference>
<sequence>MESVGSNPSPPNTQPPRASHHRFRFSAQSFADRMVRALHHHLHLLHRSDSDFYVLGATGNVYIVTLSSNPSCTCPDRATPCKHILFVFIRVLGVSLEDNCLRRRTLRACQLNRLLGLPTLPDAVAGAGVRKRFHQLYFGQAREGWRSRPTVEIEEGTACPVCLEEMDGKEERVVVCRTCKNPIHEECLLRWKRSTGRRSASCVICRARWRERTTSEQDKYLNLSAYVNESISGGVDGDGLCGG</sequence>
<keyword evidence="1" id="KW-0863">Zinc-finger</keyword>
<evidence type="ECO:0000256" key="2">
    <source>
        <dbReference type="SAM" id="MobiDB-lite"/>
    </source>
</evidence>
<keyword evidence="1" id="KW-0862">Zinc</keyword>
<protein>
    <submittedName>
        <fullName evidence="6">Uncharacterized protein LOC107420477</fullName>
    </submittedName>
</protein>
<organism evidence="5 6">
    <name type="scientific">Ziziphus jujuba</name>
    <name type="common">Chinese jujube</name>
    <name type="synonym">Ziziphus sativa</name>
    <dbReference type="NCBI Taxonomy" id="326968"/>
    <lineage>
        <taxon>Eukaryota</taxon>
        <taxon>Viridiplantae</taxon>
        <taxon>Streptophyta</taxon>
        <taxon>Embryophyta</taxon>
        <taxon>Tracheophyta</taxon>
        <taxon>Spermatophyta</taxon>
        <taxon>Magnoliopsida</taxon>
        <taxon>eudicotyledons</taxon>
        <taxon>Gunneridae</taxon>
        <taxon>Pentapetalae</taxon>
        <taxon>rosids</taxon>
        <taxon>fabids</taxon>
        <taxon>Rosales</taxon>
        <taxon>Rhamnaceae</taxon>
        <taxon>Paliureae</taxon>
        <taxon>Ziziphus</taxon>
    </lineage>
</organism>
<dbReference type="KEGG" id="zju:107420477"/>
<dbReference type="SUPFAM" id="SSF57850">
    <property type="entry name" value="RING/U-box"/>
    <property type="match status" value="1"/>
</dbReference>
<name>A0A6P3ZU45_ZIZJJ</name>
<evidence type="ECO:0000256" key="1">
    <source>
        <dbReference type="PROSITE-ProRule" id="PRU00175"/>
    </source>
</evidence>
<dbReference type="AlphaFoldDB" id="A0A6P3ZU45"/>
<dbReference type="InterPro" id="IPR039903">
    <property type="entry name" value="Zswim2"/>
</dbReference>
<dbReference type="Proteomes" id="UP001652623">
    <property type="component" value="Chromosome 5"/>
</dbReference>
<feature type="domain" description="SWIM-type" evidence="4">
    <location>
        <begin position="62"/>
        <end position="92"/>
    </location>
</feature>
<gene>
    <name evidence="6" type="primary">LOC107420477</name>
</gene>
<evidence type="ECO:0000313" key="5">
    <source>
        <dbReference type="Proteomes" id="UP001652623"/>
    </source>
</evidence>
<dbReference type="InParanoid" id="A0A6P3ZU45"/>
<feature type="region of interest" description="Disordered" evidence="2">
    <location>
        <begin position="1"/>
        <end position="20"/>
    </location>
</feature>
<evidence type="ECO:0000259" key="4">
    <source>
        <dbReference type="PROSITE" id="PS50966"/>
    </source>
</evidence>
<dbReference type="Pfam" id="PF04434">
    <property type="entry name" value="SWIM"/>
    <property type="match status" value="1"/>
</dbReference>
<dbReference type="Gene3D" id="3.30.40.10">
    <property type="entry name" value="Zinc/RING finger domain, C3HC4 (zinc finger)"/>
    <property type="match status" value="1"/>
</dbReference>
<keyword evidence="5" id="KW-1185">Reference proteome</keyword>
<feature type="domain" description="RING-type" evidence="3">
    <location>
        <begin position="159"/>
        <end position="206"/>
    </location>
</feature>
<accession>A0A6P3ZU45</accession>
<proteinExistence type="predicted"/>
<dbReference type="PROSITE" id="PS50089">
    <property type="entry name" value="ZF_RING_2"/>
    <property type="match status" value="1"/>
</dbReference>
<dbReference type="PANTHER" id="PTHR21540">
    <property type="entry name" value="RING FINGER AND SWIM DOMAIN-CONTAINING PROTEIN 2"/>
    <property type="match status" value="1"/>
</dbReference>
<dbReference type="PROSITE" id="PS50966">
    <property type="entry name" value="ZF_SWIM"/>
    <property type="match status" value="1"/>
</dbReference>
<dbReference type="InterPro" id="IPR007527">
    <property type="entry name" value="Znf_SWIM"/>
</dbReference>
<evidence type="ECO:0000259" key="3">
    <source>
        <dbReference type="PROSITE" id="PS50089"/>
    </source>
</evidence>
<dbReference type="InterPro" id="IPR001841">
    <property type="entry name" value="Znf_RING"/>
</dbReference>
<dbReference type="InterPro" id="IPR013083">
    <property type="entry name" value="Znf_RING/FYVE/PHD"/>
</dbReference>
<evidence type="ECO:0000313" key="6">
    <source>
        <dbReference type="RefSeq" id="XP_015884931.3"/>
    </source>
</evidence>
<dbReference type="GO" id="GO:0008270">
    <property type="term" value="F:zinc ion binding"/>
    <property type="evidence" value="ECO:0007669"/>
    <property type="project" value="UniProtKB-KW"/>
</dbReference>
<dbReference type="RefSeq" id="XP_015884931.3">
    <property type="nucleotide sequence ID" value="XM_016029445.4"/>
</dbReference>
<dbReference type="GeneID" id="107420477"/>
<dbReference type="PANTHER" id="PTHR21540:SF0">
    <property type="entry name" value="PHD FAMILY PROTEIN"/>
    <property type="match status" value="1"/>
</dbReference>
<dbReference type="FunCoup" id="A0A6P3ZU45">
    <property type="interactions" value="1"/>
</dbReference>
<dbReference type="GO" id="GO:0061630">
    <property type="term" value="F:ubiquitin protein ligase activity"/>
    <property type="evidence" value="ECO:0007669"/>
    <property type="project" value="InterPro"/>
</dbReference>